<dbReference type="OrthoDB" id="9807434at2"/>
<dbReference type="InterPro" id="IPR027417">
    <property type="entry name" value="P-loop_NTPase"/>
</dbReference>
<keyword evidence="5 8" id="KW-0067">ATP-binding</keyword>
<sequence length="234" mass="25730">MNAPYSPRINIAIDGPAGAGKSTVARKVASALRYIYIDTGAMYRAVTLKVLESGLSTEDNEGVGRLADGLDIVLLPGAESQRVLVNGEDVTSRIRTLDINRNVSYVARLADVRSRMAELQRRMALEKGVVMDGRDIGTHVLPDAELKVFLTATPRERAKRRFLELDPNEGITLEQLEKEITERDRLDQERNIAPLLQAHDALLLDSTGKTVDEVAEEIVQWGLAAVRTISAGEK</sequence>
<feature type="binding site" evidence="8">
    <location>
        <begin position="15"/>
        <end position="23"/>
    </location>
    <ligand>
        <name>ATP</name>
        <dbReference type="ChEBI" id="CHEBI:30616"/>
    </ligand>
</feature>
<dbReference type="GO" id="GO:0005829">
    <property type="term" value="C:cytosol"/>
    <property type="evidence" value="ECO:0007669"/>
    <property type="project" value="TreeGrafter"/>
</dbReference>
<dbReference type="RefSeq" id="WP_144698170.1">
    <property type="nucleotide sequence ID" value="NZ_VNJJ01000001.1"/>
</dbReference>
<dbReference type="GO" id="GO:0036430">
    <property type="term" value="F:CMP kinase activity"/>
    <property type="evidence" value="ECO:0007669"/>
    <property type="project" value="RHEA"/>
</dbReference>
<evidence type="ECO:0000256" key="1">
    <source>
        <dbReference type="ARBA" id="ARBA00009427"/>
    </source>
</evidence>
<feature type="domain" description="Cytidylate kinase" evidence="9">
    <location>
        <begin position="11"/>
        <end position="220"/>
    </location>
</feature>
<dbReference type="GO" id="GO:0006220">
    <property type="term" value="P:pyrimidine nucleotide metabolic process"/>
    <property type="evidence" value="ECO:0007669"/>
    <property type="project" value="UniProtKB-UniRule"/>
</dbReference>
<keyword evidence="11" id="KW-1185">Reference proteome</keyword>
<dbReference type="GO" id="GO:0015949">
    <property type="term" value="P:nucleobase-containing small molecule interconversion"/>
    <property type="evidence" value="ECO:0007669"/>
    <property type="project" value="TreeGrafter"/>
</dbReference>
<reference evidence="10 11" key="1">
    <citation type="submission" date="2019-07" db="EMBL/GenBank/DDBJ databases">
        <authorList>
            <person name="Kim J."/>
        </authorList>
    </citation>
    <scope>NUCLEOTIDE SEQUENCE [LARGE SCALE GENOMIC DNA]</scope>
    <source>
        <strain evidence="10 11">G13</strain>
    </source>
</reference>
<name>A0A559JXD2_9BACL</name>
<keyword evidence="8" id="KW-0963">Cytoplasm</keyword>
<dbReference type="GO" id="GO:0036431">
    <property type="term" value="F:dCMP kinase activity"/>
    <property type="evidence" value="ECO:0007669"/>
    <property type="project" value="InterPro"/>
</dbReference>
<gene>
    <name evidence="8" type="primary">cmk</name>
    <name evidence="10" type="ORF">FPZ45_02930</name>
</gene>
<evidence type="ECO:0000256" key="4">
    <source>
        <dbReference type="ARBA" id="ARBA00022777"/>
    </source>
</evidence>
<comment type="subcellular location">
    <subcellularLocation>
        <location evidence="8">Cytoplasm</location>
    </subcellularLocation>
</comment>
<dbReference type="EMBL" id="VNJJ01000001">
    <property type="protein sequence ID" value="TVY04546.1"/>
    <property type="molecule type" value="Genomic_DNA"/>
</dbReference>
<evidence type="ECO:0000256" key="3">
    <source>
        <dbReference type="ARBA" id="ARBA00022741"/>
    </source>
</evidence>
<dbReference type="Pfam" id="PF02224">
    <property type="entry name" value="Cytidylate_kin"/>
    <property type="match status" value="1"/>
</dbReference>
<dbReference type="CDD" id="cd02020">
    <property type="entry name" value="CMPK"/>
    <property type="match status" value="1"/>
</dbReference>
<evidence type="ECO:0000313" key="10">
    <source>
        <dbReference type="EMBL" id="TVY04546.1"/>
    </source>
</evidence>
<dbReference type="SUPFAM" id="SSF52540">
    <property type="entry name" value="P-loop containing nucleoside triphosphate hydrolases"/>
    <property type="match status" value="1"/>
</dbReference>
<organism evidence="10 11">
    <name type="scientific">Cohnella terricola</name>
    <dbReference type="NCBI Taxonomy" id="1289167"/>
    <lineage>
        <taxon>Bacteria</taxon>
        <taxon>Bacillati</taxon>
        <taxon>Bacillota</taxon>
        <taxon>Bacilli</taxon>
        <taxon>Bacillales</taxon>
        <taxon>Paenibacillaceae</taxon>
        <taxon>Cohnella</taxon>
    </lineage>
</organism>
<dbReference type="InterPro" id="IPR003136">
    <property type="entry name" value="Cytidylate_kin"/>
</dbReference>
<comment type="catalytic activity">
    <reaction evidence="6 8">
        <text>dCMP + ATP = dCDP + ADP</text>
        <dbReference type="Rhea" id="RHEA:25094"/>
        <dbReference type="ChEBI" id="CHEBI:30616"/>
        <dbReference type="ChEBI" id="CHEBI:57566"/>
        <dbReference type="ChEBI" id="CHEBI:58593"/>
        <dbReference type="ChEBI" id="CHEBI:456216"/>
        <dbReference type="EC" id="2.7.4.25"/>
    </reaction>
</comment>
<evidence type="ECO:0000256" key="7">
    <source>
        <dbReference type="ARBA" id="ARBA00048478"/>
    </source>
</evidence>
<evidence type="ECO:0000256" key="8">
    <source>
        <dbReference type="HAMAP-Rule" id="MF_00238"/>
    </source>
</evidence>
<dbReference type="NCBIfam" id="TIGR00017">
    <property type="entry name" value="cmk"/>
    <property type="match status" value="1"/>
</dbReference>
<proteinExistence type="inferred from homology"/>
<comment type="similarity">
    <text evidence="1 8">Belongs to the cytidylate kinase family. Type 1 subfamily.</text>
</comment>
<evidence type="ECO:0000313" key="11">
    <source>
        <dbReference type="Proteomes" id="UP000316330"/>
    </source>
</evidence>
<dbReference type="InterPro" id="IPR011994">
    <property type="entry name" value="Cytidylate_kinase_dom"/>
</dbReference>
<keyword evidence="2 8" id="KW-0808">Transferase</keyword>
<keyword evidence="4 8" id="KW-0418">Kinase</keyword>
<evidence type="ECO:0000256" key="6">
    <source>
        <dbReference type="ARBA" id="ARBA00047615"/>
    </source>
</evidence>
<dbReference type="EC" id="2.7.4.25" evidence="8"/>
<dbReference type="AlphaFoldDB" id="A0A559JXD2"/>
<evidence type="ECO:0000256" key="2">
    <source>
        <dbReference type="ARBA" id="ARBA00022679"/>
    </source>
</evidence>
<comment type="catalytic activity">
    <reaction evidence="7 8">
        <text>CMP + ATP = CDP + ADP</text>
        <dbReference type="Rhea" id="RHEA:11600"/>
        <dbReference type="ChEBI" id="CHEBI:30616"/>
        <dbReference type="ChEBI" id="CHEBI:58069"/>
        <dbReference type="ChEBI" id="CHEBI:60377"/>
        <dbReference type="ChEBI" id="CHEBI:456216"/>
        <dbReference type="EC" id="2.7.4.25"/>
    </reaction>
</comment>
<dbReference type="PANTHER" id="PTHR21299:SF2">
    <property type="entry name" value="CYTIDYLATE KINASE"/>
    <property type="match status" value="1"/>
</dbReference>
<evidence type="ECO:0000259" key="9">
    <source>
        <dbReference type="Pfam" id="PF02224"/>
    </source>
</evidence>
<dbReference type="Proteomes" id="UP000316330">
    <property type="component" value="Unassembled WGS sequence"/>
</dbReference>
<accession>A0A559JXD2</accession>
<dbReference type="HAMAP" id="MF_00238">
    <property type="entry name" value="Cytidyl_kinase_type1"/>
    <property type="match status" value="1"/>
</dbReference>
<dbReference type="PANTHER" id="PTHR21299">
    <property type="entry name" value="CYTIDYLATE KINASE/PANTOATE-BETA-ALANINE LIGASE"/>
    <property type="match status" value="1"/>
</dbReference>
<protein>
    <recommendedName>
        <fullName evidence="8">Cytidylate kinase</fullName>
        <shortName evidence="8">CK</shortName>
        <ecNumber evidence="8">2.7.4.25</ecNumber>
    </recommendedName>
    <alternativeName>
        <fullName evidence="8">Cytidine monophosphate kinase</fullName>
        <shortName evidence="8">CMP kinase</shortName>
    </alternativeName>
</protein>
<dbReference type="Gene3D" id="3.40.50.300">
    <property type="entry name" value="P-loop containing nucleotide triphosphate hydrolases"/>
    <property type="match status" value="1"/>
</dbReference>
<keyword evidence="3 8" id="KW-0547">Nucleotide-binding</keyword>
<comment type="caution">
    <text evidence="10">The sequence shown here is derived from an EMBL/GenBank/DDBJ whole genome shotgun (WGS) entry which is preliminary data.</text>
</comment>
<evidence type="ECO:0000256" key="5">
    <source>
        <dbReference type="ARBA" id="ARBA00022840"/>
    </source>
</evidence>
<dbReference type="GO" id="GO:0005524">
    <property type="term" value="F:ATP binding"/>
    <property type="evidence" value="ECO:0007669"/>
    <property type="project" value="UniProtKB-UniRule"/>
</dbReference>